<dbReference type="Proteomes" id="UP001341840">
    <property type="component" value="Unassembled WGS sequence"/>
</dbReference>
<proteinExistence type="predicted"/>
<feature type="region of interest" description="Disordered" evidence="1">
    <location>
        <begin position="52"/>
        <end position="73"/>
    </location>
</feature>
<keyword evidence="3" id="KW-1185">Reference proteome</keyword>
<evidence type="ECO:0000256" key="1">
    <source>
        <dbReference type="SAM" id="MobiDB-lite"/>
    </source>
</evidence>
<sequence length="108" mass="11671">MVGIGADDLKKVFADKTVEYIKSDAGSTVAFVVPVTFSPPIEIPLFVLQQSSPRSRTNGTHQGSGRRSCSSGRKGENFLFLFHDFKTRSKEFLGSVEDGGSGKREGEG</sequence>
<protein>
    <submittedName>
        <fullName evidence="2">Uncharacterized protein</fullName>
    </submittedName>
</protein>
<organism evidence="2 3">
    <name type="scientific">Stylosanthes scabra</name>
    <dbReference type="NCBI Taxonomy" id="79078"/>
    <lineage>
        <taxon>Eukaryota</taxon>
        <taxon>Viridiplantae</taxon>
        <taxon>Streptophyta</taxon>
        <taxon>Embryophyta</taxon>
        <taxon>Tracheophyta</taxon>
        <taxon>Spermatophyta</taxon>
        <taxon>Magnoliopsida</taxon>
        <taxon>eudicotyledons</taxon>
        <taxon>Gunneridae</taxon>
        <taxon>Pentapetalae</taxon>
        <taxon>rosids</taxon>
        <taxon>fabids</taxon>
        <taxon>Fabales</taxon>
        <taxon>Fabaceae</taxon>
        <taxon>Papilionoideae</taxon>
        <taxon>50 kb inversion clade</taxon>
        <taxon>dalbergioids sensu lato</taxon>
        <taxon>Dalbergieae</taxon>
        <taxon>Pterocarpus clade</taxon>
        <taxon>Stylosanthes</taxon>
    </lineage>
</organism>
<feature type="compositionally biased region" description="Polar residues" evidence="1">
    <location>
        <begin position="52"/>
        <end position="61"/>
    </location>
</feature>
<gene>
    <name evidence="2" type="ORF">PIB30_090172</name>
</gene>
<reference evidence="2 3" key="1">
    <citation type="journal article" date="2023" name="Plants (Basel)">
        <title>Bridging the Gap: Combining Genomics and Transcriptomics Approaches to Understand Stylosanthes scabra, an Orphan Legume from the Brazilian Caatinga.</title>
        <authorList>
            <person name="Ferreira-Neto J.R.C."/>
            <person name="da Silva M.D."/>
            <person name="Binneck E."/>
            <person name="de Melo N.F."/>
            <person name="da Silva R.H."/>
            <person name="de Melo A.L.T.M."/>
            <person name="Pandolfi V."/>
            <person name="Bustamante F.O."/>
            <person name="Brasileiro-Vidal A.C."/>
            <person name="Benko-Iseppon A.M."/>
        </authorList>
    </citation>
    <scope>NUCLEOTIDE SEQUENCE [LARGE SCALE GENOMIC DNA]</scope>
    <source>
        <tissue evidence="2">Leaves</tissue>
    </source>
</reference>
<feature type="compositionally biased region" description="Low complexity" evidence="1">
    <location>
        <begin position="63"/>
        <end position="72"/>
    </location>
</feature>
<comment type="caution">
    <text evidence="2">The sequence shown here is derived from an EMBL/GenBank/DDBJ whole genome shotgun (WGS) entry which is preliminary data.</text>
</comment>
<evidence type="ECO:0000313" key="2">
    <source>
        <dbReference type="EMBL" id="MED6200940.1"/>
    </source>
</evidence>
<accession>A0ABU6XU07</accession>
<name>A0ABU6XU07_9FABA</name>
<dbReference type="EMBL" id="JASCZI010213173">
    <property type="protein sequence ID" value="MED6200940.1"/>
    <property type="molecule type" value="Genomic_DNA"/>
</dbReference>
<evidence type="ECO:0000313" key="3">
    <source>
        <dbReference type="Proteomes" id="UP001341840"/>
    </source>
</evidence>